<organism evidence="1">
    <name type="scientific">Enterococcus faecalis</name>
    <name type="common">Streptococcus faecalis</name>
    <dbReference type="NCBI Taxonomy" id="1351"/>
    <lineage>
        <taxon>Bacteria</taxon>
        <taxon>Bacillati</taxon>
        <taxon>Bacillota</taxon>
        <taxon>Bacilli</taxon>
        <taxon>Lactobacillales</taxon>
        <taxon>Enterococcaceae</taxon>
        <taxon>Enterococcus</taxon>
    </lineage>
</organism>
<dbReference type="EMBL" id="CP068242">
    <property type="protein sequence ID" value="QQV79718.1"/>
    <property type="molecule type" value="Genomic_DNA"/>
</dbReference>
<evidence type="ECO:0000313" key="1">
    <source>
        <dbReference type="EMBL" id="QQV79718.1"/>
    </source>
</evidence>
<name>A0A974NZQ5_ENTFL</name>
<sequence>MLYFDYQLKEVHAMFDLLALLTGTSTYGNVPPCLISQCVSSMVFHTWHVSFKTDSIILQTDRQIQPKIIGFLLRKRTARSDNYFLLFFCLVRCI</sequence>
<protein>
    <submittedName>
        <fullName evidence="1">Uncharacterized protein</fullName>
    </submittedName>
</protein>
<gene>
    <name evidence="1" type="ORF">JG559_12415</name>
</gene>
<accession>A0A974NZQ5</accession>
<dbReference type="AlphaFoldDB" id="A0A974NZQ5"/>
<proteinExistence type="predicted"/>
<reference evidence="1" key="1">
    <citation type="submission" date="2021-01" db="EMBL/GenBank/DDBJ databases">
        <title>Enterococcus.</title>
        <authorList>
            <person name="Du X."/>
            <person name="Wang N."/>
        </authorList>
    </citation>
    <scope>NUCLEOTIDE SEQUENCE [LARGE SCALE GENOMIC DNA]</scope>
    <source>
        <strain evidence="1">T90-2</strain>
    </source>
</reference>